<keyword evidence="4" id="KW-0677">Repeat</keyword>
<dbReference type="Gene3D" id="3.30.430.20">
    <property type="entry name" value="Gnk2 domain, C-X8-C-X2-C motif"/>
    <property type="match status" value="2"/>
</dbReference>
<keyword evidence="6" id="KW-1133">Transmembrane helix</keyword>
<dbReference type="Gene3D" id="3.30.200.20">
    <property type="entry name" value="Phosphorylase Kinase, domain 1"/>
    <property type="match status" value="1"/>
</dbReference>
<dbReference type="PROSITE" id="PS51473">
    <property type="entry name" value="GNK2"/>
    <property type="match status" value="2"/>
</dbReference>
<comment type="subcellular location">
    <subcellularLocation>
        <location evidence="1">Secreted</location>
    </subcellularLocation>
</comment>
<dbReference type="Pfam" id="PF01657">
    <property type="entry name" value="Stress-antifung"/>
    <property type="match status" value="2"/>
</dbReference>
<feature type="domain" description="Gnk2-homologous" evidence="8">
    <location>
        <begin position="132"/>
        <end position="236"/>
    </location>
</feature>
<keyword evidence="6" id="KW-0812">Transmembrane</keyword>
<dbReference type="PANTHER" id="PTHR32411">
    <property type="entry name" value="CYSTEINE-RICH REPEAT SECRETORY PROTEIN 38-RELATED"/>
    <property type="match status" value="1"/>
</dbReference>
<dbReference type="CDD" id="cd23509">
    <property type="entry name" value="Gnk2-like"/>
    <property type="match status" value="2"/>
</dbReference>
<dbReference type="OrthoDB" id="1703116at2759"/>
<feature type="chain" id="PRO_5029446965" description="Gnk2-homologous domain-containing protein" evidence="7">
    <location>
        <begin position="20"/>
        <end position="373"/>
    </location>
</feature>
<keyword evidence="10" id="KW-1185">Reference proteome</keyword>
<keyword evidence="3 7" id="KW-0732">Signal</keyword>
<dbReference type="GO" id="GO:0005576">
    <property type="term" value="C:extracellular region"/>
    <property type="evidence" value="ECO:0007669"/>
    <property type="project" value="UniProtKB-SubCell"/>
</dbReference>
<reference evidence="9 10" key="1">
    <citation type="submission" date="2019-07" db="EMBL/GenBank/DDBJ databases">
        <title>De Novo Assembly of kiwifruit Actinidia rufa.</title>
        <authorList>
            <person name="Sugita-Konishi S."/>
            <person name="Sato K."/>
            <person name="Mori E."/>
            <person name="Abe Y."/>
            <person name="Kisaki G."/>
            <person name="Hamano K."/>
            <person name="Suezawa K."/>
            <person name="Otani M."/>
            <person name="Fukuda T."/>
            <person name="Manabe T."/>
            <person name="Gomi K."/>
            <person name="Tabuchi M."/>
            <person name="Akimitsu K."/>
            <person name="Kataoka I."/>
        </authorList>
    </citation>
    <scope>NUCLEOTIDE SEQUENCE [LARGE SCALE GENOMIC DNA]</scope>
    <source>
        <strain evidence="10">cv. Fuchu</strain>
    </source>
</reference>
<name>A0A7J0EMH0_9ERIC</name>
<keyword evidence="6" id="KW-0472">Membrane</keyword>
<dbReference type="SUPFAM" id="SSF56112">
    <property type="entry name" value="Protein kinase-like (PK-like)"/>
    <property type="match status" value="1"/>
</dbReference>
<evidence type="ECO:0000256" key="4">
    <source>
        <dbReference type="ARBA" id="ARBA00022737"/>
    </source>
</evidence>
<evidence type="ECO:0000256" key="5">
    <source>
        <dbReference type="ARBA" id="ARBA00038515"/>
    </source>
</evidence>
<comment type="similarity">
    <text evidence="5">Belongs to the cysteine-rich repeat secretory protein family.</text>
</comment>
<evidence type="ECO:0000256" key="3">
    <source>
        <dbReference type="ARBA" id="ARBA00022729"/>
    </source>
</evidence>
<feature type="domain" description="Gnk2-homologous" evidence="8">
    <location>
        <begin position="23"/>
        <end position="126"/>
    </location>
</feature>
<dbReference type="Proteomes" id="UP000585474">
    <property type="component" value="Unassembled WGS sequence"/>
</dbReference>
<dbReference type="InterPro" id="IPR002902">
    <property type="entry name" value="GNK2"/>
</dbReference>
<sequence length="373" mass="40948">MFVPPSYFSFLLLSTLILGVRRPSLPTLPHHNRLRRQFNLRHQSLRRTHDSLRNTTAATGFNATTVGNSSFDSVTALALCRASLSSQDCQTCVDAATLGIRNACPSETMAQVWYTLCMVRYSRMNFINKSDSSIALVLFNTLETPNPEEYDRKVKILIQNLSYAAGVSDTRSAVAKTSFGTRNIYGYVDCTRDINGSDCTTCLLNAAYAIPSCCSGKWAGWIATPTCSIQFNMDPIDHDDWMNNPPEINTDISPALGASPAVGPSEYGRPPHGGRGRLNGKETSIVIAVVVSFIPIVGVVVRWRVRRGKGKRVVATEEITTTMMETESIEVRSFVYDLDVLVAATDNFSPANRLGGGGFGSVYRVTLTFFIIQ</sequence>
<dbReference type="InterPro" id="IPR050581">
    <property type="entry name" value="CRR_secretory_protein"/>
</dbReference>
<protein>
    <recommendedName>
        <fullName evidence="8">Gnk2-homologous domain-containing protein</fullName>
    </recommendedName>
</protein>
<dbReference type="InterPro" id="IPR011009">
    <property type="entry name" value="Kinase-like_dom_sf"/>
</dbReference>
<dbReference type="PANTHER" id="PTHR32411:SF43">
    <property type="entry name" value="CYSTEINE-RICH REPEAT SECRETORY PROTEIN 38"/>
    <property type="match status" value="1"/>
</dbReference>
<dbReference type="InterPro" id="IPR038408">
    <property type="entry name" value="GNK2_sf"/>
</dbReference>
<evidence type="ECO:0000256" key="1">
    <source>
        <dbReference type="ARBA" id="ARBA00004613"/>
    </source>
</evidence>
<organism evidence="9 10">
    <name type="scientific">Actinidia rufa</name>
    <dbReference type="NCBI Taxonomy" id="165716"/>
    <lineage>
        <taxon>Eukaryota</taxon>
        <taxon>Viridiplantae</taxon>
        <taxon>Streptophyta</taxon>
        <taxon>Embryophyta</taxon>
        <taxon>Tracheophyta</taxon>
        <taxon>Spermatophyta</taxon>
        <taxon>Magnoliopsida</taxon>
        <taxon>eudicotyledons</taxon>
        <taxon>Gunneridae</taxon>
        <taxon>Pentapetalae</taxon>
        <taxon>asterids</taxon>
        <taxon>Ericales</taxon>
        <taxon>Actinidiaceae</taxon>
        <taxon>Actinidia</taxon>
    </lineage>
</organism>
<gene>
    <name evidence="9" type="ORF">Acr_05g0004160</name>
</gene>
<dbReference type="EMBL" id="BJWL01000005">
    <property type="protein sequence ID" value="GFY86777.1"/>
    <property type="molecule type" value="Genomic_DNA"/>
</dbReference>
<dbReference type="AlphaFoldDB" id="A0A7J0EMH0"/>
<evidence type="ECO:0000313" key="10">
    <source>
        <dbReference type="Proteomes" id="UP000585474"/>
    </source>
</evidence>
<feature type="signal peptide" evidence="7">
    <location>
        <begin position="1"/>
        <end position="19"/>
    </location>
</feature>
<accession>A0A7J0EMH0</accession>
<proteinExistence type="inferred from homology"/>
<evidence type="ECO:0000256" key="6">
    <source>
        <dbReference type="SAM" id="Phobius"/>
    </source>
</evidence>
<feature type="transmembrane region" description="Helical" evidence="6">
    <location>
        <begin position="285"/>
        <end position="303"/>
    </location>
</feature>
<evidence type="ECO:0000256" key="7">
    <source>
        <dbReference type="SAM" id="SignalP"/>
    </source>
</evidence>
<evidence type="ECO:0000256" key="2">
    <source>
        <dbReference type="ARBA" id="ARBA00022525"/>
    </source>
</evidence>
<evidence type="ECO:0000313" key="9">
    <source>
        <dbReference type="EMBL" id="GFY86777.1"/>
    </source>
</evidence>
<keyword evidence="2" id="KW-0964">Secreted</keyword>
<comment type="caution">
    <text evidence="9">The sequence shown here is derived from an EMBL/GenBank/DDBJ whole genome shotgun (WGS) entry which is preliminary data.</text>
</comment>
<evidence type="ECO:0000259" key="8">
    <source>
        <dbReference type="PROSITE" id="PS51473"/>
    </source>
</evidence>